<dbReference type="PANTHER" id="PTHR45947:SF3">
    <property type="entry name" value="SULFOQUINOVOSYL TRANSFERASE SQD2"/>
    <property type="match status" value="1"/>
</dbReference>
<accession>A0A369QMC1</accession>
<evidence type="ECO:0000313" key="2">
    <source>
        <dbReference type="EMBL" id="RDC66093.1"/>
    </source>
</evidence>
<dbReference type="PANTHER" id="PTHR45947">
    <property type="entry name" value="SULFOQUINOVOSYL TRANSFERASE SQD2"/>
    <property type="match status" value="1"/>
</dbReference>
<dbReference type="Gene3D" id="3.40.50.2000">
    <property type="entry name" value="Glycogen Phosphorylase B"/>
    <property type="match status" value="2"/>
</dbReference>
<keyword evidence="3" id="KW-1185">Reference proteome</keyword>
<keyword evidence="2" id="KW-0328">Glycosyltransferase</keyword>
<dbReference type="EC" id="2.4.1.-" evidence="2"/>
<gene>
    <name evidence="2" type="ORF">AHMF7616_04724</name>
</gene>
<dbReference type="OrthoDB" id="596635at2"/>
<proteinExistence type="predicted"/>
<dbReference type="SUPFAM" id="SSF53756">
    <property type="entry name" value="UDP-Glycosyltransferase/glycogen phosphorylase"/>
    <property type="match status" value="1"/>
</dbReference>
<dbReference type="EMBL" id="QASA01000001">
    <property type="protein sequence ID" value="RDC66093.1"/>
    <property type="molecule type" value="Genomic_DNA"/>
</dbReference>
<organism evidence="2 3">
    <name type="scientific">Adhaeribacter pallidiroseus</name>
    <dbReference type="NCBI Taxonomy" id="2072847"/>
    <lineage>
        <taxon>Bacteria</taxon>
        <taxon>Pseudomonadati</taxon>
        <taxon>Bacteroidota</taxon>
        <taxon>Cytophagia</taxon>
        <taxon>Cytophagales</taxon>
        <taxon>Hymenobacteraceae</taxon>
        <taxon>Adhaeribacter</taxon>
    </lineage>
</organism>
<evidence type="ECO:0000259" key="1">
    <source>
        <dbReference type="Pfam" id="PF00534"/>
    </source>
</evidence>
<comment type="caution">
    <text evidence="2">The sequence shown here is derived from an EMBL/GenBank/DDBJ whole genome shotgun (WGS) entry which is preliminary data.</text>
</comment>
<dbReference type="Proteomes" id="UP000253919">
    <property type="component" value="Unassembled WGS sequence"/>
</dbReference>
<reference evidence="2 3" key="1">
    <citation type="submission" date="2018-04" db="EMBL/GenBank/DDBJ databases">
        <title>Adhaeribacter sp. HMF7616 genome sequencing and assembly.</title>
        <authorList>
            <person name="Kang H."/>
            <person name="Kang J."/>
            <person name="Cha I."/>
            <person name="Kim H."/>
            <person name="Joh K."/>
        </authorList>
    </citation>
    <scope>NUCLEOTIDE SEQUENCE [LARGE SCALE GENOMIC DNA]</scope>
    <source>
        <strain evidence="2 3">HMF7616</strain>
    </source>
</reference>
<protein>
    <submittedName>
        <fullName evidence="2">Glycogen synthase</fullName>
        <ecNumber evidence="2">2.4.1.-</ecNumber>
    </submittedName>
</protein>
<dbReference type="AlphaFoldDB" id="A0A369QMC1"/>
<dbReference type="CDD" id="cd03801">
    <property type="entry name" value="GT4_PimA-like"/>
    <property type="match status" value="1"/>
</dbReference>
<evidence type="ECO:0000313" key="3">
    <source>
        <dbReference type="Proteomes" id="UP000253919"/>
    </source>
</evidence>
<keyword evidence="2" id="KW-0808">Transferase</keyword>
<feature type="domain" description="Glycosyl transferase family 1" evidence="1">
    <location>
        <begin position="235"/>
        <end position="387"/>
    </location>
</feature>
<dbReference type="Pfam" id="PF00534">
    <property type="entry name" value="Glycos_transf_1"/>
    <property type="match status" value="1"/>
</dbReference>
<name>A0A369QMC1_9BACT</name>
<dbReference type="GO" id="GO:0016757">
    <property type="term" value="F:glycosyltransferase activity"/>
    <property type="evidence" value="ECO:0007669"/>
    <property type="project" value="UniProtKB-KW"/>
</dbReference>
<dbReference type="InterPro" id="IPR050194">
    <property type="entry name" value="Glycosyltransferase_grp1"/>
</dbReference>
<dbReference type="InterPro" id="IPR001296">
    <property type="entry name" value="Glyco_trans_1"/>
</dbReference>
<sequence>MKIILSHPTGNQNVRAAALGFVNADILAEFNTSVASFPGSFLDRLGAFGPFSEIHRRHFDPALRYKTKMFPWREVGRLVASKGGFHNLIKHETGLFSIDSVYKSLDAQIASKLQNARRRGIDAVYAYEDGAGFSFREAKKLRLQCLYDLPIGYWRAAKHMLEPEYERWPEWAVTLSSFQDSEIKLIRKDEELKLADRIFVASQFTAKTLKEFPCSLAPIEVIPYGFPPVSAIQKQAVFSGQRPLKLLFVGGLSQRKGIADLFAAVNAIGSQIELTVVGQKASNNCSALDLELKKHKWLPSLPHHEVLKLMQAQDVLVFPSLFEGFGLVITEAMSQGTPVITTDRTAGPDLIKHQENGWLIEAGSTEGLQSAIEELLIKPKTIGEAGKAALETARRRPWKVYGQELAAAVKRHMHQAVSL</sequence>